<reference evidence="4" key="2">
    <citation type="submission" date="2020-04" db="EMBL/GenBank/DDBJ databases">
        <authorList>
            <consortium name="NCBI Genome Project"/>
        </authorList>
    </citation>
    <scope>NUCLEOTIDE SEQUENCE</scope>
    <source>
        <strain evidence="4">CBS 304.34</strain>
    </source>
</reference>
<evidence type="ECO:0000313" key="2">
    <source>
        <dbReference type="EMBL" id="KAF2801254.1"/>
    </source>
</evidence>
<reference evidence="2 4" key="1">
    <citation type="journal article" date="2020" name="Stud. Mycol.">
        <title>101 Dothideomycetes genomes: a test case for predicting lifestyles and emergence of pathogens.</title>
        <authorList>
            <person name="Haridas S."/>
            <person name="Albert R."/>
            <person name="Binder M."/>
            <person name="Bloem J."/>
            <person name="Labutti K."/>
            <person name="Salamov A."/>
            <person name="Andreopoulos B."/>
            <person name="Baker S."/>
            <person name="Barry K."/>
            <person name="Bills G."/>
            <person name="Bluhm B."/>
            <person name="Cannon C."/>
            <person name="Castanera R."/>
            <person name="Culley D."/>
            <person name="Daum C."/>
            <person name="Ezra D."/>
            <person name="Gonzalez J."/>
            <person name="Henrissat B."/>
            <person name="Kuo A."/>
            <person name="Liang C."/>
            <person name="Lipzen A."/>
            <person name="Lutzoni F."/>
            <person name="Magnuson J."/>
            <person name="Mondo S."/>
            <person name="Nolan M."/>
            <person name="Ohm R."/>
            <person name="Pangilinan J."/>
            <person name="Park H.-J."/>
            <person name="Ramirez L."/>
            <person name="Alfaro M."/>
            <person name="Sun H."/>
            <person name="Tritt A."/>
            <person name="Yoshinaga Y."/>
            <person name="Zwiers L.-H."/>
            <person name="Turgeon B."/>
            <person name="Goodwin S."/>
            <person name="Spatafora J."/>
            <person name="Crous P."/>
            <person name="Grigoriev I."/>
        </authorList>
    </citation>
    <scope>NUCLEOTIDE SEQUENCE</scope>
    <source>
        <strain evidence="2 4">CBS 304.34</strain>
    </source>
</reference>
<dbReference type="EMBL" id="MU003737">
    <property type="protein sequence ID" value="KAF2801254.1"/>
    <property type="molecule type" value="Genomic_DNA"/>
</dbReference>
<evidence type="ECO:0000313" key="3">
    <source>
        <dbReference type="Proteomes" id="UP000504636"/>
    </source>
</evidence>
<organism evidence="2">
    <name type="scientific">Mytilinidion resinicola</name>
    <dbReference type="NCBI Taxonomy" id="574789"/>
    <lineage>
        <taxon>Eukaryota</taxon>
        <taxon>Fungi</taxon>
        <taxon>Dikarya</taxon>
        <taxon>Ascomycota</taxon>
        <taxon>Pezizomycotina</taxon>
        <taxon>Dothideomycetes</taxon>
        <taxon>Pleosporomycetidae</taxon>
        <taxon>Mytilinidiales</taxon>
        <taxon>Mytilinidiaceae</taxon>
        <taxon>Mytilinidion</taxon>
    </lineage>
</organism>
<dbReference type="PROSITE" id="PS51257">
    <property type="entry name" value="PROKAR_LIPOPROTEIN"/>
    <property type="match status" value="1"/>
</dbReference>
<name>A0A6A6XZT6_9PEZI</name>
<dbReference type="RefSeq" id="XP_033568218.1">
    <property type="nucleotide sequence ID" value="XM_033728735.1"/>
</dbReference>
<gene>
    <name evidence="2 4" type="ORF">BDZ99DRAFT_577749</name>
</gene>
<evidence type="ECO:0000313" key="4">
    <source>
        <dbReference type="RefSeq" id="XP_033568218.1"/>
    </source>
</evidence>
<evidence type="ECO:0000256" key="1">
    <source>
        <dbReference type="SAM" id="MobiDB-lite"/>
    </source>
</evidence>
<protein>
    <submittedName>
        <fullName evidence="2 4">Uncharacterized protein</fullName>
    </submittedName>
</protein>
<reference evidence="4" key="3">
    <citation type="submission" date="2025-04" db="UniProtKB">
        <authorList>
            <consortium name="RefSeq"/>
        </authorList>
    </citation>
    <scope>IDENTIFICATION</scope>
    <source>
        <strain evidence="4">CBS 304.34</strain>
    </source>
</reference>
<accession>A0A6A6XZT6</accession>
<dbReference type="AlphaFoldDB" id="A0A6A6XZT6"/>
<keyword evidence="3" id="KW-1185">Reference proteome</keyword>
<feature type="region of interest" description="Disordered" evidence="1">
    <location>
        <begin position="41"/>
        <end position="65"/>
    </location>
</feature>
<sequence>MLRPTRLRRPSTHCLTTSLLTGCLLQARHQHHRFRSFVPPATKPCRASSSGSPVRPRQPPLRSGLPQLLSKQSRLRTSGKEYIVELMGLKLPPPGLSIELPLSGLSLVVSVCLTVHLPIGRWMGLVAHAGFAYDGESL</sequence>
<dbReference type="GeneID" id="54469628"/>
<dbReference type="Proteomes" id="UP000504636">
    <property type="component" value="Unplaced"/>
</dbReference>
<proteinExistence type="predicted"/>